<sequence length="276" mass="31127">MYLLNSRKSRGSLGVSEDAWAKTNAMLEFNASRALARSETYRIQFKLQLTRTVAEHSSNSMPKETSSISCSLFGPILLCPHAGRTPPSQLVQDLLPSLQTAWTKIIFLFRRFNPTVGPFKLGNQLCEHSLQRRHEYFNQFGRSRVTGPKISEKFRTSQGHRGSVRKGPLERKLPHYLAGAALRGRCHPLVTDTNQGGTATAIDALSRDWPDWGSAAPKRGLQVGIEWGKHFFCVLTADSGTWRPTAQSMTMVASRLYSAENQVHYDKFRKQFARRM</sequence>
<organism evidence="1 2">
    <name type="scientific">Mycena pura</name>
    <dbReference type="NCBI Taxonomy" id="153505"/>
    <lineage>
        <taxon>Eukaryota</taxon>
        <taxon>Fungi</taxon>
        <taxon>Dikarya</taxon>
        <taxon>Basidiomycota</taxon>
        <taxon>Agaricomycotina</taxon>
        <taxon>Agaricomycetes</taxon>
        <taxon>Agaricomycetidae</taxon>
        <taxon>Agaricales</taxon>
        <taxon>Marasmiineae</taxon>
        <taxon>Mycenaceae</taxon>
        <taxon>Mycena</taxon>
    </lineage>
</organism>
<protein>
    <submittedName>
        <fullName evidence="1">Uncharacterized protein</fullName>
    </submittedName>
</protein>
<evidence type="ECO:0000313" key="1">
    <source>
        <dbReference type="EMBL" id="KAJ7194311.1"/>
    </source>
</evidence>
<keyword evidence="2" id="KW-1185">Reference proteome</keyword>
<dbReference type="EMBL" id="JARJCW010000099">
    <property type="protein sequence ID" value="KAJ7194311.1"/>
    <property type="molecule type" value="Genomic_DNA"/>
</dbReference>
<evidence type="ECO:0000313" key="2">
    <source>
        <dbReference type="Proteomes" id="UP001219525"/>
    </source>
</evidence>
<name>A0AAD6UT82_9AGAR</name>
<dbReference type="Proteomes" id="UP001219525">
    <property type="component" value="Unassembled WGS sequence"/>
</dbReference>
<comment type="caution">
    <text evidence="1">The sequence shown here is derived from an EMBL/GenBank/DDBJ whole genome shotgun (WGS) entry which is preliminary data.</text>
</comment>
<accession>A0AAD6UT82</accession>
<gene>
    <name evidence="1" type="ORF">GGX14DRAFT_404769</name>
</gene>
<proteinExistence type="predicted"/>
<dbReference type="AlphaFoldDB" id="A0AAD6UT82"/>
<reference evidence="1" key="1">
    <citation type="submission" date="2023-03" db="EMBL/GenBank/DDBJ databases">
        <title>Massive genome expansion in bonnet fungi (Mycena s.s.) driven by repeated elements and novel gene families across ecological guilds.</title>
        <authorList>
            <consortium name="Lawrence Berkeley National Laboratory"/>
            <person name="Harder C.B."/>
            <person name="Miyauchi S."/>
            <person name="Viragh M."/>
            <person name="Kuo A."/>
            <person name="Thoen E."/>
            <person name="Andreopoulos B."/>
            <person name="Lu D."/>
            <person name="Skrede I."/>
            <person name="Drula E."/>
            <person name="Henrissat B."/>
            <person name="Morin E."/>
            <person name="Kohler A."/>
            <person name="Barry K."/>
            <person name="LaButti K."/>
            <person name="Morin E."/>
            <person name="Salamov A."/>
            <person name="Lipzen A."/>
            <person name="Mereny Z."/>
            <person name="Hegedus B."/>
            <person name="Baldrian P."/>
            <person name="Stursova M."/>
            <person name="Weitz H."/>
            <person name="Taylor A."/>
            <person name="Grigoriev I.V."/>
            <person name="Nagy L.G."/>
            <person name="Martin F."/>
            <person name="Kauserud H."/>
        </authorList>
    </citation>
    <scope>NUCLEOTIDE SEQUENCE</scope>
    <source>
        <strain evidence="1">9144</strain>
    </source>
</reference>